<dbReference type="Pfam" id="PF00248">
    <property type="entry name" value="Aldo_ket_red"/>
    <property type="match status" value="1"/>
</dbReference>
<reference evidence="2 3" key="1">
    <citation type="submission" date="2022-10" db="EMBL/GenBank/DDBJ databases">
        <title>Comparative genomic analysis of Cohnella hashimotonis sp. nov., isolated from the International Space Station.</title>
        <authorList>
            <person name="Simpson A."/>
            <person name="Venkateswaran K."/>
        </authorList>
    </citation>
    <scope>NUCLEOTIDE SEQUENCE [LARGE SCALE GENOMIC DNA]</scope>
    <source>
        <strain evidence="2 3">DSM 18997</strain>
    </source>
</reference>
<dbReference type="SUPFAM" id="SSF51430">
    <property type="entry name" value="NAD(P)-linked oxidoreductase"/>
    <property type="match status" value="1"/>
</dbReference>
<evidence type="ECO:0000313" key="3">
    <source>
        <dbReference type="Proteomes" id="UP001153387"/>
    </source>
</evidence>
<dbReference type="CDD" id="cd19095">
    <property type="entry name" value="AKR_PA4992-like"/>
    <property type="match status" value="1"/>
</dbReference>
<comment type="caution">
    <text evidence="2">The sequence shown here is derived from an EMBL/GenBank/DDBJ whole genome shotgun (WGS) entry which is preliminary data.</text>
</comment>
<dbReference type="EMBL" id="JAPDHZ010000004">
    <property type="protein sequence ID" value="MDG0793667.1"/>
    <property type="molecule type" value="Genomic_DNA"/>
</dbReference>
<proteinExistence type="predicted"/>
<protein>
    <submittedName>
        <fullName evidence="2">Aldo/keto reductase</fullName>
    </submittedName>
</protein>
<dbReference type="Proteomes" id="UP001153387">
    <property type="component" value="Unassembled WGS sequence"/>
</dbReference>
<dbReference type="InterPro" id="IPR053135">
    <property type="entry name" value="AKR2_Oxidoreductase"/>
</dbReference>
<gene>
    <name evidence="2" type="ORF">OMP38_24675</name>
</gene>
<dbReference type="PANTHER" id="PTHR43312">
    <property type="entry name" value="D-THREO-ALDOSE 1-DEHYDROGENASE"/>
    <property type="match status" value="1"/>
</dbReference>
<evidence type="ECO:0000259" key="1">
    <source>
        <dbReference type="Pfam" id="PF00248"/>
    </source>
</evidence>
<name>A0A9X4KP65_9BACL</name>
<feature type="domain" description="NADP-dependent oxidoreductase" evidence="1">
    <location>
        <begin position="17"/>
        <end position="289"/>
    </location>
</feature>
<dbReference type="InterPro" id="IPR036812">
    <property type="entry name" value="NAD(P)_OxRdtase_dom_sf"/>
</dbReference>
<accession>A0A9X4KP65</accession>
<dbReference type="InterPro" id="IPR023210">
    <property type="entry name" value="NADP_OxRdtase_dom"/>
</dbReference>
<dbReference type="PRINTS" id="PR00069">
    <property type="entry name" value="ALDKETRDTASE"/>
</dbReference>
<sequence>MNLEKRTLGRTGLKVTPIGYGSMELRGDRVWSGRPVDDAEAGRVLNEVLDQGINFIDTAYSYGIAEELIGKHLARRRDEFFLATKCGREVIDRGDHADTPHCWERRFLAESFDESLRRMKTDYVDLLQLHGPMPEDAERESLVAFLRRLQQAGKVRWIGISSFLPVVPHFIRAGEFDTIQMPYSALERAHESLISEAAAQGAGVIVRGGVGRGEPGAGLGQQDQWAFWNRARMDELLEEGESRTGFMLRFTLSHPDISTIIIGTKNPGHLRENVAQAARGTLPEHVYEEAKRRLSAAGSVVAEA</sequence>
<evidence type="ECO:0000313" key="2">
    <source>
        <dbReference type="EMBL" id="MDG0793667.1"/>
    </source>
</evidence>
<dbReference type="AlphaFoldDB" id="A0A9X4KP65"/>
<keyword evidence="3" id="KW-1185">Reference proteome</keyword>
<dbReference type="Gene3D" id="3.20.20.100">
    <property type="entry name" value="NADP-dependent oxidoreductase domain"/>
    <property type="match status" value="1"/>
</dbReference>
<organism evidence="2 3">
    <name type="scientific">Cohnella ginsengisoli</name>
    <dbReference type="NCBI Taxonomy" id="425004"/>
    <lineage>
        <taxon>Bacteria</taxon>
        <taxon>Bacillati</taxon>
        <taxon>Bacillota</taxon>
        <taxon>Bacilli</taxon>
        <taxon>Bacillales</taxon>
        <taxon>Paenibacillaceae</taxon>
        <taxon>Cohnella</taxon>
    </lineage>
</organism>
<dbReference type="InterPro" id="IPR020471">
    <property type="entry name" value="AKR"/>
</dbReference>
<dbReference type="RefSeq" id="WP_277567408.1">
    <property type="nucleotide sequence ID" value="NZ_JAPDHZ010000004.1"/>
</dbReference>
<dbReference type="GO" id="GO:0016491">
    <property type="term" value="F:oxidoreductase activity"/>
    <property type="evidence" value="ECO:0007669"/>
    <property type="project" value="InterPro"/>
</dbReference>
<dbReference type="PANTHER" id="PTHR43312:SF1">
    <property type="entry name" value="NADP-DEPENDENT OXIDOREDUCTASE DOMAIN-CONTAINING PROTEIN"/>
    <property type="match status" value="1"/>
</dbReference>